<name>U4LFG7_PYROM</name>
<dbReference type="Proteomes" id="UP000018144">
    <property type="component" value="Unassembled WGS sequence"/>
</dbReference>
<evidence type="ECO:0000313" key="2">
    <source>
        <dbReference type="Proteomes" id="UP000018144"/>
    </source>
</evidence>
<proteinExistence type="predicted"/>
<protein>
    <submittedName>
        <fullName evidence="1">Uncharacterized protein</fullName>
    </submittedName>
</protein>
<keyword evidence="2" id="KW-1185">Reference proteome</keyword>
<accession>U4LFG7</accession>
<organism evidence="1 2">
    <name type="scientific">Pyronema omphalodes (strain CBS 100304)</name>
    <name type="common">Pyronema confluens</name>
    <dbReference type="NCBI Taxonomy" id="1076935"/>
    <lineage>
        <taxon>Eukaryota</taxon>
        <taxon>Fungi</taxon>
        <taxon>Dikarya</taxon>
        <taxon>Ascomycota</taxon>
        <taxon>Pezizomycotina</taxon>
        <taxon>Pezizomycetes</taxon>
        <taxon>Pezizales</taxon>
        <taxon>Pyronemataceae</taxon>
        <taxon>Pyronema</taxon>
    </lineage>
</organism>
<evidence type="ECO:0000313" key="1">
    <source>
        <dbReference type="EMBL" id="CCX30277.1"/>
    </source>
</evidence>
<gene>
    <name evidence="1" type="ORF">PCON_08419</name>
</gene>
<sequence length="30" mass="3434">MKSRISKFQKSSSTICHLLTKYLESEEAST</sequence>
<dbReference type="AlphaFoldDB" id="U4LFG7"/>
<dbReference type="EMBL" id="HF935433">
    <property type="protein sequence ID" value="CCX30277.1"/>
    <property type="molecule type" value="Genomic_DNA"/>
</dbReference>
<reference evidence="1 2" key="1">
    <citation type="journal article" date="2013" name="PLoS Genet.">
        <title>The genome and development-dependent transcriptomes of Pyronema confluens: a window into fungal evolution.</title>
        <authorList>
            <person name="Traeger S."/>
            <person name="Altegoer F."/>
            <person name="Freitag M."/>
            <person name="Gabaldon T."/>
            <person name="Kempken F."/>
            <person name="Kumar A."/>
            <person name="Marcet-Houben M."/>
            <person name="Poggeler S."/>
            <person name="Stajich J.E."/>
            <person name="Nowrousian M."/>
        </authorList>
    </citation>
    <scope>NUCLEOTIDE SEQUENCE [LARGE SCALE GENOMIC DNA]</scope>
    <source>
        <strain evidence="2">CBS 100304</strain>
        <tissue evidence="1">Vegetative mycelium</tissue>
    </source>
</reference>